<sequence>MKSEGLINIESFKMTIVSIFSMVFLGVIYGIFSNLIVGYLIKLTGKLFNAENDLKKIYSVLSWSYFPLFISVIFLIPSILVARIITTDISTTLKLTLSILVIILMLVQAIFGIWQLILLFKGLKVAQKLNSLNTIMNYLSGAVIFGIFYYFLIKPYLY</sequence>
<evidence type="ECO:0000259" key="6">
    <source>
        <dbReference type="Pfam" id="PF04893"/>
    </source>
</evidence>
<accession>A0A2V4WTV0</accession>
<evidence type="ECO:0000256" key="1">
    <source>
        <dbReference type="ARBA" id="ARBA00004141"/>
    </source>
</evidence>
<dbReference type="GO" id="GO:0016020">
    <property type="term" value="C:membrane"/>
    <property type="evidence" value="ECO:0007669"/>
    <property type="project" value="UniProtKB-SubCell"/>
</dbReference>
<feature type="transmembrane region" description="Helical" evidence="5">
    <location>
        <begin position="61"/>
        <end position="85"/>
    </location>
</feature>
<dbReference type="InterPro" id="IPR006977">
    <property type="entry name" value="Yip1_dom"/>
</dbReference>
<evidence type="ECO:0000313" key="8">
    <source>
        <dbReference type="Proteomes" id="UP000248054"/>
    </source>
</evidence>
<feature type="transmembrane region" description="Helical" evidence="5">
    <location>
        <begin position="12"/>
        <end position="41"/>
    </location>
</feature>
<keyword evidence="3 5" id="KW-1133">Transmembrane helix</keyword>
<dbReference type="Proteomes" id="UP000248054">
    <property type="component" value="Unassembled WGS sequence"/>
</dbReference>
<feature type="transmembrane region" description="Helical" evidence="5">
    <location>
        <begin position="97"/>
        <end position="120"/>
    </location>
</feature>
<evidence type="ECO:0000256" key="5">
    <source>
        <dbReference type="SAM" id="Phobius"/>
    </source>
</evidence>
<keyword evidence="2 5" id="KW-0812">Transmembrane</keyword>
<evidence type="ECO:0000256" key="4">
    <source>
        <dbReference type="ARBA" id="ARBA00023136"/>
    </source>
</evidence>
<keyword evidence="8" id="KW-1185">Reference proteome</keyword>
<evidence type="ECO:0000313" key="7">
    <source>
        <dbReference type="EMBL" id="PYE79014.1"/>
    </source>
</evidence>
<comment type="subcellular location">
    <subcellularLocation>
        <location evidence="1">Membrane</location>
        <topology evidence="1">Multi-pass membrane protein</topology>
    </subcellularLocation>
</comment>
<protein>
    <submittedName>
        <fullName evidence="7">Yip1-like protein</fullName>
    </submittedName>
</protein>
<keyword evidence="4 5" id="KW-0472">Membrane</keyword>
<comment type="caution">
    <text evidence="7">The sequence shown here is derived from an EMBL/GenBank/DDBJ whole genome shotgun (WGS) entry which is preliminary data.</text>
</comment>
<gene>
    <name evidence="7" type="ORF">DFQ11_1138</name>
</gene>
<proteinExistence type="predicted"/>
<evidence type="ECO:0000256" key="2">
    <source>
        <dbReference type="ARBA" id="ARBA00022692"/>
    </source>
</evidence>
<feature type="domain" description="Yip1" evidence="6">
    <location>
        <begin position="13"/>
        <end position="152"/>
    </location>
</feature>
<dbReference type="EMBL" id="QJTD01000013">
    <property type="protein sequence ID" value="PYE79014.1"/>
    <property type="molecule type" value="Genomic_DNA"/>
</dbReference>
<feature type="transmembrane region" description="Helical" evidence="5">
    <location>
        <begin position="135"/>
        <end position="153"/>
    </location>
</feature>
<dbReference type="Pfam" id="PF04893">
    <property type="entry name" value="Yip1"/>
    <property type="match status" value="1"/>
</dbReference>
<name>A0A2V4WTV0_9FLAO</name>
<evidence type="ECO:0000256" key="3">
    <source>
        <dbReference type="ARBA" id="ARBA00022989"/>
    </source>
</evidence>
<organism evidence="7 8">
    <name type="scientific">Winogradskyella epiphytica</name>
    <dbReference type="NCBI Taxonomy" id="262005"/>
    <lineage>
        <taxon>Bacteria</taxon>
        <taxon>Pseudomonadati</taxon>
        <taxon>Bacteroidota</taxon>
        <taxon>Flavobacteriia</taxon>
        <taxon>Flavobacteriales</taxon>
        <taxon>Flavobacteriaceae</taxon>
        <taxon>Winogradskyella</taxon>
    </lineage>
</organism>
<reference evidence="7 8" key="1">
    <citation type="submission" date="2018-06" db="EMBL/GenBank/DDBJ databases">
        <title>Genomic Encyclopedia of Type Strains, Phase III (KMG-III): the genomes of soil and plant-associated and newly described type strains.</title>
        <authorList>
            <person name="Whitman W."/>
        </authorList>
    </citation>
    <scope>NUCLEOTIDE SEQUENCE [LARGE SCALE GENOMIC DNA]</scope>
    <source>
        <strain evidence="7 8">CECT 7945</strain>
    </source>
</reference>
<dbReference type="AlphaFoldDB" id="A0A2V4WTV0"/>